<feature type="compositionally biased region" description="Basic and acidic residues" evidence="1">
    <location>
        <begin position="106"/>
        <end position="117"/>
    </location>
</feature>
<dbReference type="EMBL" id="CADCWM010000051">
    <property type="protein sequence ID" value="CAA9542959.1"/>
    <property type="molecule type" value="Genomic_DNA"/>
</dbReference>
<sequence length="444" mass="47154">MHAEGGEEDCGRAQEGHQPRPLQLREDRHVPELEPGQHNGQERERQQEGDHSSVEAAAEEADDETEEGQPQEGNLHRLVIGVPRGIGRLESEIDGEVVQFLIGPQRQEDRRREQRDEESQEQASSGEAGPGAPTLYREPVADGAGLDAAQWAVPGEARAEGAEADVLGGGDEPERGAGGGDAEDRARVGVDRQCGRAGRQQEPAPVAAPQPVGPPEDDEEGHIGGESVGPQAVVDHLAAAAGQPGTAHKEVEPRRQQGDAQRQALAPGDEPEGERRQEEDADNHQLVRDAERDEAEAEPIERGDNQVAPGRVELGREAALVVGEPARQPAMAQCVDGRAFLRDVEGVIDRGIDIREAHEGAIGAGDRLIGVPIARAELQGQADEQDDEREPPGASLPGRATRVLRPPAGAELPEGTREVEGGTRHARRPNGGGGRRSGGSGERS</sequence>
<feature type="compositionally biased region" description="Basic and acidic residues" evidence="1">
    <location>
        <begin position="182"/>
        <end position="194"/>
    </location>
</feature>
<evidence type="ECO:0000313" key="2">
    <source>
        <dbReference type="EMBL" id="CAA9542959.1"/>
    </source>
</evidence>
<feature type="compositionally biased region" description="Basic and acidic residues" evidence="1">
    <location>
        <begin position="414"/>
        <end position="423"/>
    </location>
</feature>
<feature type="compositionally biased region" description="Basic and acidic residues" evidence="1">
    <location>
        <begin position="1"/>
        <end position="32"/>
    </location>
</feature>
<evidence type="ECO:0000256" key="1">
    <source>
        <dbReference type="SAM" id="MobiDB-lite"/>
    </source>
</evidence>
<organism evidence="2">
    <name type="scientific">uncultured Thermomicrobiales bacterium</name>
    <dbReference type="NCBI Taxonomy" id="1645740"/>
    <lineage>
        <taxon>Bacteria</taxon>
        <taxon>Pseudomonadati</taxon>
        <taxon>Thermomicrobiota</taxon>
        <taxon>Thermomicrobia</taxon>
        <taxon>Thermomicrobiales</taxon>
        <taxon>environmental samples</taxon>
    </lineage>
</organism>
<proteinExistence type="predicted"/>
<feature type="region of interest" description="Disordered" evidence="1">
    <location>
        <begin position="377"/>
        <end position="444"/>
    </location>
</feature>
<dbReference type="AlphaFoldDB" id="A0A6J4U812"/>
<feature type="compositionally biased region" description="Gly residues" evidence="1">
    <location>
        <begin position="430"/>
        <end position="444"/>
    </location>
</feature>
<feature type="region of interest" description="Disordered" evidence="1">
    <location>
        <begin position="1"/>
        <end position="311"/>
    </location>
</feature>
<feature type="compositionally biased region" description="Basic and acidic residues" evidence="1">
    <location>
        <begin position="273"/>
        <end position="291"/>
    </location>
</feature>
<gene>
    <name evidence="2" type="ORF">AVDCRST_MAG88-169</name>
</gene>
<protein>
    <submittedName>
        <fullName evidence="2">Uncharacterized protein</fullName>
    </submittedName>
</protein>
<feature type="compositionally biased region" description="Acidic residues" evidence="1">
    <location>
        <begin position="57"/>
        <end position="69"/>
    </location>
</feature>
<accession>A0A6J4U812</accession>
<feature type="compositionally biased region" description="Basic and acidic residues" evidence="1">
    <location>
        <begin position="40"/>
        <end position="53"/>
    </location>
</feature>
<name>A0A6J4U812_9BACT</name>
<feature type="compositionally biased region" description="Basic and acidic residues" evidence="1">
    <location>
        <begin position="247"/>
        <end position="257"/>
    </location>
</feature>
<feature type="non-terminal residue" evidence="2">
    <location>
        <position position="444"/>
    </location>
</feature>
<reference evidence="2" key="1">
    <citation type="submission" date="2020-02" db="EMBL/GenBank/DDBJ databases">
        <authorList>
            <person name="Meier V. D."/>
        </authorList>
    </citation>
    <scope>NUCLEOTIDE SEQUENCE</scope>
    <source>
        <strain evidence="2">AVDCRST_MAG88</strain>
    </source>
</reference>